<protein>
    <submittedName>
        <fullName evidence="2">Uncharacterized protein</fullName>
    </submittedName>
</protein>
<accession>A0A4V6AAW5</accession>
<proteinExistence type="predicted"/>
<dbReference type="EMBL" id="RCHU01000156">
    <property type="protein sequence ID" value="TKS12606.1"/>
    <property type="molecule type" value="Genomic_DNA"/>
</dbReference>
<comment type="caution">
    <text evidence="2">The sequence shown here is derived from an EMBL/GenBank/DDBJ whole genome shotgun (WGS) entry which is preliminary data.</text>
</comment>
<reference evidence="2" key="1">
    <citation type="submission" date="2018-10" db="EMBL/GenBank/DDBJ databases">
        <title>Population genomic analysis revealed the cold adaptation of white poplar.</title>
        <authorList>
            <person name="Liu Y.-J."/>
        </authorList>
    </citation>
    <scope>NUCLEOTIDE SEQUENCE [LARGE SCALE GENOMIC DNA]</scope>
    <source>
        <strain evidence="2">PAL-ZL1</strain>
    </source>
</reference>
<organism evidence="2">
    <name type="scientific">Populus alba</name>
    <name type="common">White poplar</name>
    <dbReference type="NCBI Taxonomy" id="43335"/>
    <lineage>
        <taxon>Eukaryota</taxon>
        <taxon>Viridiplantae</taxon>
        <taxon>Streptophyta</taxon>
        <taxon>Embryophyta</taxon>
        <taxon>Tracheophyta</taxon>
        <taxon>Spermatophyta</taxon>
        <taxon>Magnoliopsida</taxon>
        <taxon>eudicotyledons</taxon>
        <taxon>Gunneridae</taxon>
        <taxon>Pentapetalae</taxon>
        <taxon>rosids</taxon>
        <taxon>fabids</taxon>
        <taxon>Malpighiales</taxon>
        <taxon>Salicaceae</taxon>
        <taxon>Saliceae</taxon>
        <taxon>Populus</taxon>
    </lineage>
</organism>
<evidence type="ECO:0000256" key="1">
    <source>
        <dbReference type="SAM" id="MobiDB-lite"/>
    </source>
</evidence>
<dbReference type="AlphaFoldDB" id="A0A4V6AAW5"/>
<evidence type="ECO:0000313" key="2">
    <source>
        <dbReference type="EMBL" id="TKS12606.1"/>
    </source>
</evidence>
<feature type="region of interest" description="Disordered" evidence="1">
    <location>
        <begin position="74"/>
        <end position="95"/>
    </location>
</feature>
<gene>
    <name evidence="2" type="ORF">D5086_0000062110</name>
</gene>
<sequence length="136" mass="15334">MKEVSPRCSRWSQVCRSAGHVADTVLMRKNWQGARLSRRSVPGEKNKHGQFLGFTKERGMSSLSLAKKGRLAERWNGDQREREKKGAKMAEKRRESVRLKGEGKLVCRGKVLAEEGAVTNVRGRALGLKVCWGKQQ</sequence>
<name>A0A4V6AAW5_POPAL</name>